<sequence length="41" mass="4861">MVKILVEEEATVAVLVIVIEEDMVWSGYDCREDMVWSWLWS</sequence>
<gene>
    <name evidence="1" type="ORF">rCG_46033</name>
</gene>
<evidence type="ECO:0000313" key="2">
    <source>
        <dbReference type="Proteomes" id="UP000234681"/>
    </source>
</evidence>
<dbReference type="Proteomes" id="UP000234681">
    <property type="component" value="Chromosome 13"/>
</dbReference>
<organism evidence="1 2">
    <name type="scientific">Rattus norvegicus</name>
    <name type="common">Rat</name>
    <dbReference type="NCBI Taxonomy" id="10116"/>
    <lineage>
        <taxon>Eukaryota</taxon>
        <taxon>Metazoa</taxon>
        <taxon>Chordata</taxon>
        <taxon>Craniata</taxon>
        <taxon>Vertebrata</taxon>
        <taxon>Euteleostomi</taxon>
        <taxon>Mammalia</taxon>
        <taxon>Eutheria</taxon>
        <taxon>Euarchontoglires</taxon>
        <taxon>Glires</taxon>
        <taxon>Rodentia</taxon>
        <taxon>Myomorpha</taxon>
        <taxon>Muroidea</taxon>
        <taxon>Muridae</taxon>
        <taxon>Murinae</taxon>
        <taxon>Rattus</taxon>
    </lineage>
</organism>
<protein>
    <submittedName>
        <fullName evidence="1">RCG46033</fullName>
    </submittedName>
</protein>
<reference evidence="1 2" key="1">
    <citation type="submission" date="2005-09" db="EMBL/GenBank/DDBJ databases">
        <authorList>
            <person name="Mural R.J."/>
            <person name="Li P.W."/>
            <person name="Adams M.D."/>
            <person name="Amanatides P.G."/>
            <person name="Baden-Tillson H."/>
            <person name="Barnstead M."/>
            <person name="Chin S.H."/>
            <person name="Dew I."/>
            <person name="Evans C.A."/>
            <person name="Ferriera S."/>
            <person name="Flanigan M."/>
            <person name="Fosler C."/>
            <person name="Glodek A."/>
            <person name="Gu Z."/>
            <person name="Holt R.A."/>
            <person name="Jennings D."/>
            <person name="Kraft C.L."/>
            <person name="Lu F."/>
            <person name="Nguyen T."/>
            <person name="Nusskern D.R."/>
            <person name="Pfannkoch C.M."/>
            <person name="Sitter C."/>
            <person name="Sutton G.G."/>
            <person name="Venter J.C."/>
            <person name="Wang Z."/>
            <person name="Woodage T."/>
            <person name="Zheng X.H."/>
            <person name="Zhong F."/>
        </authorList>
    </citation>
    <scope>NUCLEOTIDE SEQUENCE [LARGE SCALE GENOMIC DNA]</scope>
    <source>
        <strain>BN</strain>
        <strain evidence="2">Sprague-Dawley</strain>
    </source>
</reference>
<dbReference type="EMBL" id="CH473958">
    <property type="protein sequence ID" value="EDM09829.1"/>
    <property type="molecule type" value="Genomic_DNA"/>
</dbReference>
<accession>A6IC19</accession>
<proteinExistence type="predicted"/>
<evidence type="ECO:0000313" key="1">
    <source>
        <dbReference type="EMBL" id="EDM09829.1"/>
    </source>
</evidence>
<dbReference type="AlphaFoldDB" id="A6IC19"/>
<name>A6IC19_RAT</name>